<dbReference type="EMBL" id="JANCPR020000017">
    <property type="protein sequence ID" value="MDJ1133900.1"/>
    <property type="molecule type" value="Genomic_DNA"/>
</dbReference>
<feature type="domain" description="HTH cro/C1-type" evidence="1">
    <location>
        <begin position="26"/>
        <end position="61"/>
    </location>
</feature>
<sequence>MTDYDERWGSGEPESSDSLREFGSIVQSFREHRGFTQEQAAPLIGYSPHTLRSVEQGRRFPPHDFPRRADATFMAFNTIIKAARYLSRNPGLAAWFRMWARMEREAISLCTYECRIVPGLLQTEAYMRASFQSSVPPQSDARVEAQIATRLDRQRMLRERQETAFSFIVEEALFLRRTGGADVTRELIESVLDLMNLRNIDVQVMPLVRENHSGLDGPLQLLETPDSVWYAYCEGQRGGFLVSDAKEVSVLQLRYARMRSQALTPEDTVSLLTQMRGAL</sequence>
<dbReference type="RefSeq" id="WP_274041699.1">
    <property type="nucleotide sequence ID" value="NZ_JANCPR020000017.1"/>
</dbReference>
<dbReference type="InterPro" id="IPR001387">
    <property type="entry name" value="Cro/C1-type_HTH"/>
</dbReference>
<keyword evidence="3" id="KW-1185">Reference proteome</keyword>
<evidence type="ECO:0000259" key="1">
    <source>
        <dbReference type="PROSITE" id="PS50943"/>
    </source>
</evidence>
<protein>
    <submittedName>
        <fullName evidence="2">Helix-turn-helix transcriptional regulator</fullName>
    </submittedName>
</protein>
<comment type="caution">
    <text evidence="2">The sequence shown here is derived from an EMBL/GenBank/DDBJ whole genome shotgun (WGS) entry which is preliminary data.</text>
</comment>
<dbReference type="SUPFAM" id="SSF47413">
    <property type="entry name" value="lambda repressor-like DNA-binding domains"/>
    <property type="match status" value="1"/>
</dbReference>
<dbReference type="Proteomes" id="UP001214441">
    <property type="component" value="Unassembled WGS sequence"/>
</dbReference>
<gene>
    <name evidence="2" type="ORF">NMN56_018385</name>
</gene>
<dbReference type="CDD" id="cd00093">
    <property type="entry name" value="HTH_XRE"/>
    <property type="match status" value="1"/>
</dbReference>
<dbReference type="InterPro" id="IPR043917">
    <property type="entry name" value="DUF5753"/>
</dbReference>
<proteinExistence type="predicted"/>
<evidence type="ECO:0000313" key="3">
    <source>
        <dbReference type="Proteomes" id="UP001214441"/>
    </source>
</evidence>
<dbReference type="Pfam" id="PF13560">
    <property type="entry name" value="HTH_31"/>
    <property type="match status" value="1"/>
</dbReference>
<dbReference type="Gene3D" id="1.10.260.40">
    <property type="entry name" value="lambda repressor-like DNA-binding domains"/>
    <property type="match status" value="1"/>
</dbReference>
<name>A0ABT6ZXV6_9ACTN</name>
<reference evidence="2 3" key="1">
    <citation type="submission" date="2023-05" db="EMBL/GenBank/DDBJ databases">
        <title>Streptantibioticus silvisoli sp. nov., acidotolerant actinomycetes 1 from pine litter.</title>
        <authorList>
            <person name="Swiecimska M."/>
            <person name="Golinska P."/>
            <person name="Sangal V."/>
            <person name="Wachnowicz B."/>
            <person name="Goodfellow M."/>
        </authorList>
    </citation>
    <scope>NUCLEOTIDE SEQUENCE [LARGE SCALE GENOMIC DNA]</scope>
    <source>
        <strain evidence="2 3">DSM 42109</strain>
    </source>
</reference>
<dbReference type="InterPro" id="IPR010982">
    <property type="entry name" value="Lambda_DNA-bd_dom_sf"/>
</dbReference>
<accession>A0ABT6ZXV6</accession>
<organism evidence="2 3">
    <name type="scientific">Streptomyces iconiensis</name>
    <dbReference type="NCBI Taxonomy" id="1384038"/>
    <lineage>
        <taxon>Bacteria</taxon>
        <taxon>Bacillati</taxon>
        <taxon>Actinomycetota</taxon>
        <taxon>Actinomycetes</taxon>
        <taxon>Kitasatosporales</taxon>
        <taxon>Streptomycetaceae</taxon>
        <taxon>Streptomyces</taxon>
    </lineage>
</organism>
<dbReference type="Pfam" id="PF19054">
    <property type="entry name" value="DUF5753"/>
    <property type="match status" value="1"/>
</dbReference>
<dbReference type="PROSITE" id="PS50943">
    <property type="entry name" value="HTH_CROC1"/>
    <property type="match status" value="1"/>
</dbReference>
<evidence type="ECO:0000313" key="2">
    <source>
        <dbReference type="EMBL" id="MDJ1133900.1"/>
    </source>
</evidence>